<dbReference type="eggNOG" id="KOG1075">
    <property type="taxonomic scope" value="Eukaryota"/>
</dbReference>
<feature type="compositionally biased region" description="Basic and acidic residues" evidence="1">
    <location>
        <begin position="278"/>
        <end position="287"/>
    </location>
</feature>
<organism evidence="4 5">
    <name type="scientific">Eutrema salsugineum</name>
    <name type="common">Saltwater cress</name>
    <name type="synonym">Sisymbrium salsugineum</name>
    <dbReference type="NCBI Taxonomy" id="72664"/>
    <lineage>
        <taxon>Eukaryota</taxon>
        <taxon>Viridiplantae</taxon>
        <taxon>Streptophyta</taxon>
        <taxon>Embryophyta</taxon>
        <taxon>Tracheophyta</taxon>
        <taxon>Spermatophyta</taxon>
        <taxon>Magnoliopsida</taxon>
        <taxon>eudicotyledons</taxon>
        <taxon>Gunneridae</taxon>
        <taxon>Pentapetalae</taxon>
        <taxon>rosids</taxon>
        <taxon>malvids</taxon>
        <taxon>Brassicales</taxon>
        <taxon>Brassicaceae</taxon>
        <taxon>Eutremeae</taxon>
        <taxon>Eutrema</taxon>
    </lineage>
</organism>
<reference evidence="4 5" key="1">
    <citation type="journal article" date="2013" name="Front. Plant Sci.">
        <title>The Reference Genome of the Halophytic Plant Eutrema salsugineum.</title>
        <authorList>
            <person name="Yang R."/>
            <person name="Jarvis D.E."/>
            <person name="Chen H."/>
            <person name="Beilstein M.A."/>
            <person name="Grimwood J."/>
            <person name="Jenkins J."/>
            <person name="Shu S."/>
            <person name="Prochnik S."/>
            <person name="Xin M."/>
            <person name="Ma C."/>
            <person name="Schmutz J."/>
            <person name="Wing R.A."/>
            <person name="Mitchell-Olds T."/>
            <person name="Schumaker K.S."/>
            <person name="Wang X."/>
        </authorList>
    </citation>
    <scope>NUCLEOTIDE SEQUENCE [LARGE SCALE GENOMIC DNA]</scope>
</reference>
<dbReference type="Gramene" id="ESQ38758">
    <property type="protein sequence ID" value="ESQ38758"/>
    <property type="gene ID" value="EUTSA_v10029191mg"/>
</dbReference>
<dbReference type="PANTHER" id="PTHR31286:SF163">
    <property type="entry name" value="ZINC KNUCKLE CX2CX4HX4C DOMAIN-CONTAINING PROTEIN"/>
    <property type="match status" value="1"/>
</dbReference>
<dbReference type="InterPro" id="IPR040256">
    <property type="entry name" value="At4g02000-like"/>
</dbReference>
<keyword evidence="5" id="KW-1185">Reference proteome</keyword>
<evidence type="ECO:0008006" key="6">
    <source>
        <dbReference type="Google" id="ProtNLM"/>
    </source>
</evidence>
<feature type="domain" description="DUF4283" evidence="2">
    <location>
        <begin position="39"/>
        <end position="118"/>
    </location>
</feature>
<evidence type="ECO:0000256" key="1">
    <source>
        <dbReference type="SAM" id="MobiDB-lite"/>
    </source>
</evidence>
<dbReference type="OMA" id="THEAPQC"/>
<dbReference type="Proteomes" id="UP000030689">
    <property type="component" value="Unassembled WGS sequence"/>
</dbReference>
<dbReference type="AlphaFoldDB" id="V4LG63"/>
<evidence type="ECO:0000313" key="5">
    <source>
        <dbReference type="Proteomes" id="UP000030689"/>
    </source>
</evidence>
<sequence>MNHRYSREEKGKDLASSSHRWIRDPQIRLPDESNPDLVEAHRLTLIGRVLNPSVQKPKALIGFMPQVWHMEEKIVGKDLGSEKFHFKFKMEEDIQSVLNEAPFHFKRWMFVLHCWEPVISDAYPSIIPFWIKVHGIPAHCFTENNLGNVLGKYMAHDVVEMMVCVEINALKPLIKRKAIQFPSGVEVSVEFEYVRLEKHCLHCMSLSHEKENCPHQSKPRESDLQNSHINSQQTLQRLEEDRKKKDDRRDFPAPHRNPHSDGNYRRDHRSKNWGLHPSSRDASDLRSRGAPIREAPNIPQSPPLRRGSSQLSPWGESGHRSHAAQNRDALNRA</sequence>
<dbReference type="InterPro" id="IPR025836">
    <property type="entry name" value="Zn_knuckle_CX2CX4HX4C"/>
</dbReference>
<feature type="compositionally biased region" description="Polar residues" evidence="1">
    <location>
        <begin position="224"/>
        <end position="236"/>
    </location>
</feature>
<dbReference type="EMBL" id="KI517537">
    <property type="protein sequence ID" value="ESQ38758.1"/>
    <property type="molecule type" value="Genomic_DNA"/>
</dbReference>
<protein>
    <recommendedName>
        <fullName evidence="6">DUF4283 domain-containing protein</fullName>
    </recommendedName>
</protein>
<name>V4LG63_EUTSA</name>
<evidence type="ECO:0000259" key="3">
    <source>
        <dbReference type="Pfam" id="PF14392"/>
    </source>
</evidence>
<gene>
    <name evidence="4" type="ORF">EUTSA_v10029191mg</name>
</gene>
<feature type="compositionally biased region" description="Basic and acidic residues" evidence="1">
    <location>
        <begin position="237"/>
        <end position="265"/>
    </location>
</feature>
<dbReference type="PANTHER" id="PTHR31286">
    <property type="entry name" value="GLYCINE-RICH CELL WALL STRUCTURAL PROTEIN 1.8-LIKE"/>
    <property type="match status" value="1"/>
</dbReference>
<dbReference type="KEGG" id="eus:EUTSA_v10029191mg"/>
<feature type="region of interest" description="Disordered" evidence="1">
    <location>
        <begin position="211"/>
        <end position="333"/>
    </location>
</feature>
<feature type="domain" description="Zinc knuckle CX2CX4HX4C" evidence="3">
    <location>
        <begin position="170"/>
        <end position="214"/>
    </location>
</feature>
<evidence type="ECO:0000313" key="4">
    <source>
        <dbReference type="EMBL" id="ESQ38758.1"/>
    </source>
</evidence>
<evidence type="ECO:0000259" key="2">
    <source>
        <dbReference type="Pfam" id="PF14111"/>
    </source>
</evidence>
<feature type="compositionally biased region" description="Basic and acidic residues" evidence="1">
    <location>
        <begin position="211"/>
        <end position="223"/>
    </location>
</feature>
<accession>V4LG63</accession>
<dbReference type="Pfam" id="PF14111">
    <property type="entry name" value="DUF4283"/>
    <property type="match status" value="1"/>
</dbReference>
<dbReference type="InterPro" id="IPR025558">
    <property type="entry name" value="DUF4283"/>
</dbReference>
<proteinExistence type="predicted"/>
<dbReference type="Pfam" id="PF14392">
    <property type="entry name" value="zf-CCHC_4"/>
    <property type="match status" value="1"/>
</dbReference>